<dbReference type="InterPro" id="IPR050218">
    <property type="entry name" value="LptD"/>
</dbReference>
<dbReference type="EMBL" id="LWDV01000010">
    <property type="protein sequence ID" value="OCL25618.1"/>
    <property type="molecule type" value="Genomic_DNA"/>
</dbReference>
<dbReference type="OrthoDB" id="2112627at2"/>
<feature type="chain" id="PRO_5008642897" description="OstA-like protein" evidence="1">
    <location>
        <begin position="22"/>
        <end position="212"/>
    </location>
</feature>
<keyword evidence="1" id="KW-0732">Signal</keyword>
<dbReference type="PANTHER" id="PTHR30189">
    <property type="entry name" value="LPS-ASSEMBLY PROTEIN"/>
    <property type="match status" value="1"/>
</dbReference>
<evidence type="ECO:0008006" key="4">
    <source>
        <dbReference type="Google" id="ProtNLM"/>
    </source>
</evidence>
<organism evidence="2 3">
    <name type="scientific">Orenia metallireducens</name>
    <dbReference type="NCBI Taxonomy" id="1413210"/>
    <lineage>
        <taxon>Bacteria</taxon>
        <taxon>Bacillati</taxon>
        <taxon>Bacillota</taxon>
        <taxon>Clostridia</taxon>
        <taxon>Halanaerobiales</taxon>
        <taxon>Halobacteroidaceae</taxon>
        <taxon>Orenia</taxon>
    </lineage>
</organism>
<proteinExistence type="predicted"/>
<comment type="caution">
    <text evidence="2">The sequence shown here is derived from an EMBL/GenBank/DDBJ whole genome shotgun (WGS) entry which is preliminary data.</text>
</comment>
<dbReference type="GO" id="GO:0009279">
    <property type="term" value="C:cell outer membrane"/>
    <property type="evidence" value="ECO:0007669"/>
    <property type="project" value="TreeGrafter"/>
</dbReference>
<evidence type="ECO:0000313" key="2">
    <source>
        <dbReference type="EMBL" id="OCL25618.1"/>
    </source>
</evidence>
<protein>
    <recommendedName>
        <fullName evidence="4">OstA-like protein</fullName>
    </recommendedName>
</protein>
<dbReference type="RefSeq" id="WP_068719530.1">
    <property type="nucleotide sequence ID" value="NZ_LWDV01000010.1"/>
</dbReference>
<dbReference type="GO" id="GO:1990351">
    <property type="term" value="C:transporter complex"/>
    <property type="evidence" value="ECO:0007669"/>
    <property type="project" value="TreeGrafter"/>
</dbReference>
<keyword evidence="3" id="KW-1185">Reference proteome</keyword>
<name>A0A1C0A657_9FIRM</name>
<evidence type="ECO:0000256" key="1">
    <source>
        <dbReference type="SAM" id="SignalP"/>
    </source>
</evidence>
<dbReference type="PANTHER" id="PTHR30189:SF1">
    <property type="entry name" value="LPS-ASSEMBLY PROTEIN LPTD"/>
    <property type="match status" value="1"/>
</dbReference>
<dbReference type="Gene3D" id="2.60.450.10">
    <property type="entry name" value="Lipopolysaccharide (LPS) transport protein A like domain"/>
    <property type="match status" value="2"/>
</dbReference>
<evidence type="ECO:0000313" key="3">
    <source>
        <dbReference type="Proteomes" id="UP000093514"/>
    </source>
</evidence>
<dbReference type="Pfam" id="PF06835">
    <property type="entry name" value="LptC"/>
    <property type="match status" value="1"/>
</dbReference>
<dbReference type="AlphaFoldDB" id="A0A1C0A657"/>
<accession>A0A1C0A657</accession>
<gene>
    <name evidence="2" type="ORF">U472_14915</name>
</gene>
<feature type="signal peptide" evidence="1">
    <location>
        <begin position="1"/>
        <end position="21"/>
    </location>
</feature>
<dbReference type="InterPro" id="IPR010664">
    <property type="entry name" value="LipoPS_assembly_LptC-rel"/>
</dbReference>
<sequence>MRIKLIIFLSLILLCSFTIDAEEVKEGVENNQRAKLKADKLRYKKDDNLYIGDGNIRLDYDGNLITSDKLRLERDDNIAYFSEDVYLQRESGDKIRSEKLEFDIDNDILIAEDDVKLDSKKEGKPLKLTSEYLKVWTESNDMEAKKKIFVLYDGQEIKGESLHYDNQKDEMLVKENVELKRDGQWLKSEEVIIYVKEGDFDATGNVEMEFDI</sequence>
<dbReference type="Proteomes" id="UP000093514">
    <property type="component" value="Unassembled WGS sequence"/>
</dbReference>
<reference evidence="3" key="1">
    <citation type="submission" date="2016-07" db="EMBL/GenBank/DDBJ databases">
        <authorList>
            <person name="Florea S."/>
            <person name="Webb J.S."/>
            <person name="Jaromczyk J."/>
            <person name="Schardl C.L."/>
        </authorList>
    </citation>
    <scope>NUCLEOTIDE SEQUENCE [LARGE SCALE GENOMIC DNA]</scope>
    <source>
        <strain evidence="3">Z6</strain>
    </source>
</reference>
<reference evidence="2 3" key="2">
    <citation type="submission" date="2016-08" db="EMBL/GenBank/DDBJ databases">
        <title>Orenia metallireducens sp. nov. strain Z6, a Novel Metal-reducing Firmicute from the Deep Subsurface.</title>
        <authorList>
            <person name="Maxim B.I."/>
            <person name="Kenneth K."/>
            <person name="Flynn T.M."/>
            <person name="Oloughlin E.J."/>
            <person name="Locke R.A."/>
            <person name="Weber J.R."/>
            <person name="Egan S.M."/>
            <person name="Mackie R.I."/>
            <person name="Cann I.K."/>
        </authorList>
    </citation>
    <scope>NUCLEOTIDE SEQUENCE [LARGE SCALE GENOMIC DNA]</scope>
    <source>
        <strain evidence="2 3">Z6</strain>
    </source>
</reference>